<organism evidence="2 3">
    <name type="scientific">Nocardioides nanhaiensis</name>
    <dbReference type="NCBI Taxonomy" id="1476871"/>
    <lineage>
        <taxon>Bacteria</taxon>
        <taxon>Bacillati</taxon>
        <taxon>Actinomycetota</taxon>
        <taxon>Actinomycetes</taxon>
        <taxon>Propionibacteriales</taxon>
        <taxon>Nocardioidaceae</taxon>
        <taxon>Nocardioides</taxon>
    </lineage>
</organism>
<dbReference type="InterPro" id="IPR039374">
    <property type="entry name" value="SIP_fam"/>
</dbReference>
<dbReference type="InterPro" id="IPR017927">
    <property type="entry name" value="FAD-bd_FR_type"/>
</dbReference>
<dbReference type="InterPro" id="IPR039261">
    <property type="entry name" value="FNR_nucleotide-bd"/>
</dbReference>
<dbReference type="PROSITE" id="PS51384">
    <property type="entry name" value="FAD_FR"/>
    <property type="match status" value="1"/>
</dbReference>
<sequence length="260" mass="28836">MTARARQYRAEVLRREQLGSHLVRLVLSAPTGEEAFTSTGVPDEWVALVVPDQFQSRYYTVRSWDGVELVLDVALHDVGLVAEWVRRDCVGDVVTISEPKGSFTLPPEARWLTLVGDLTALPAMARILESTALPTRVLAEAPEPLPGYLPPGGAEVTWLQQPGDGRSDLAPAVEHLAWPEGQGYFWMAGESAQMRAVRKHLMRERRLPSTAYDVMGYWRGVATRQPRAVDPGPVWRAGKAAGHTDEQIWADYDAAREAQQ</sequence>
<keyword evidence="3" id="KW-1185">Reference proteome</keyword>
<comment type="caution">
    <text evidence="2">The sequence shown here is derived from an EMBL/GenBank/DDBJ whole genome shotgun (WGS) entry which is preliminary data.</text>
</comment>
<dbReference type="InterPro" id="IPR007037">
    <property type="entry name" value="SIP_rossman_dom"/>
</dbReference>
<dbReference type="Pfam" id="PF04954">
    <property type="entry name" value="SIP"/>
    <property type="match status" value="1"/>
</dbReference>
<dbReference type="RefSeq" id="WP_345268125.1">
    <property type="nucleotide sequence ID" value="NZ_BAABIM010000004.1"/>
</dbReference>
<dbReference type="Proteomes" id="UP001500621">
    <property type="component" value="Unassembled WGS sequence"/>
</dbReference>
<dbReference type="Gene3D" id="3.40.50.80">
    <property type="entry name" value="Nucleotide-binding domain of ferredoxin-NADP reductase (FNR) module"/>
    <property type="match status" value="1"/>
</dbReference>
<reference evidence="3" key="1">
    <citation type="journal article" date="2019" name="Int. J. Syst. Evol. Microbiol.">
        <title>The Global Catalogue of Microorganisms (GCM) 10K type strain sequencing project: providing services to taxonomists for standard genome sequencing and annotation.</title>
        <authorList>
            <consortium name="The Broad Institute Genomics Platform"/>
            <consortium name="The Broad Institute Genome Sequencing Center for Infectious Disease"/>
            <person name="Wu L."/>
            <person name="Ma J."/>
        </authorList>
    </citation>
    <scope>NUCLEOTIDE SEQUENCE [LARGE SCALE GENOMIC DNA]</scope>
    <source>
        <strain evidence="3">JCM 18127</strain>
    </source>
</reference>
<dbReference type="Pfam" id="PF08021">
    <property type="entry name" value="FAD_binding_9"/>
    <property type="match status" value="1"/>
</dbReference>
<protein>
    <submittedName>
        <fullName evidence="2">Siderophore-interacting protein</fullName>
    </submittedName>
</protein>
<dbReference type="CDD" id="cd06193">
    <property type="entry name" value="siderophore_interacting"/>
    <property type="match status" value="1"/>
</dbReference>
<feature type="domain" description="FAD-binding FR-type" evidence="1">
    <location>
        <begin position="5"/>
        <end position="106"/>
    </location>
</feature>
<dbReference type="PANTHER" id="PTHR30157">
    <property type="entry name" value="FERRIC REDUCTASE, NADPH-DEPENDENT"/>
    <property type="match status" value="1"/>
</dbReference>
<dbReference type="PANTHER" id="PTHR30157:SF0">
    <property type="entry name" value="NADPH-DEPENDENT FERRIC-CHELATE REDUCTASE"/>
    <property type="match status" value="1"/>
</dbReference>
<dbReference type="InterPro" id="IPR013113">
    <property type="entry name" value="SIP_FAD-bd"/>
</dbReference>
<dbReference type="EMBL" id="BAABIM010000004">
    <property type="protein sequence ID" value="GAA4693505.1"/>
    <property type="molecule type" value="Genomic_DNA"/>
</dbReference>
<gene>
    <name evidence="2" type="ORF">GCM10023226_34220</name>
</gene>
<evidence type="ECO:0000313" key="3">
    <source>
        <dbReference type="Proteomes" id="UP001500621"/>
    </source>
</evidence>
<evidence type="ECO:0000313" key="2">
    <source>
        <dbReference type="EMBL" id="GAA4693505.1"/>
    </source>
</evidence>
<proteinExistence type="predicted"/>
<evidence type="ECO:0000259" key="1">
    <source>
        <dbReference type="PROSITE" id="PS51384"/>
    </source>
</evidence>
<dbReference type="InterPro" id="IPR017938">
    <property type="entry name" value="Riboflavin_synthase-like_b-brl"/>
</dbReference>
<dbReference type="Gene3D" id="2.40.30.10">
    <property type="entry name" value="Translation factors"/>
    <property type="match status" value="1"/>
</dbReference>
<name>A0ABP8WSP1_9ACTN</name>
<dbReference type="SUPFAM" id="SSF63380">
    <property type="entry name" value="Riboflavin synthase domain-like"/>
    <property type="match status" value="1"/>
</dbReference>
<accession>A0ABP8WSP1</accession>